<sequence>MGLIAVAAMLAAGGCSSDSGLPDPPESPPSNPDHSVAEVDLTADEEQAVDEARAVFDQFMTAYNDVLTAGDPATDEVLDGILPLAGGPLAREVNGEIFDNFQAGVRAEGVIEHQFIEIVSLDLDQTTVVGGEDRPVPTVLLHYCMDATEWKSVDKDTGDVVDGPGDRQLTTVTAIYFDSTPVAVAEENLDPNWEVTEMDGTGEPC</sequence>
<evidence type="ECO:0000313" key="2">
    <source>
        <dbReference type="EMBL" id="QSB14287.1"/>
    </source>
</evidence>
<organism evidence="2 3">
    <name type="scientific">Natronosporangium hydrolyticum</name>
    <dbReference type="NCBI Taxonomy" id="2811111"/>
    <lineage>
        <taxon>Bacteria</taxon>
        <taxon>Bacillati</taxon>
        <taxon>Actinomycetota</taxon>
        <taxon>Actinomycetes</taxon>
        <taxon>Micromonosporales</taxon>
        <taxon>Micromonosporaceae</taxon>
        <taxon>Natronosporangium</taxon>
    </lineage>
</organism>
<dbReference type="KEGG" id="nhy:JQS43_22715"/>
<gene>
    <name evidence="2" type="ORF">JQS43_22715</name>
</gene>
<keyword evidence="3" id="KW-1185">Reference proteome</keyword>
<dbReference type="Proteomes" id="UP000662857">
    <property type="component" value="Chromosome"/>
</dbReference>
<protein>
    <submittedName>
        <fullName evidence="2">Uncharacterized protein</fullName>
    </submittedName>
</protein>
<dbReference type="EMBL" id="CP070499">
    <property type="protein sequence ID" value="QSB14287.1"/>
    <property type="molecule type" value="Genomic_DNA"/>
</dbReference>
<feature type="region of interest" description="Disordered" evidence="1">
    <location>
        <begin position="15"/>
        <end position="35"/>
    </location>
</feature>
<evidence type="ECO:0000313" key="3">
    <source>
        <dbReference type="Proteomes" id="UP000662857"/>
    </source>
</evidence>
<dbReference type="AlphaFoldDB" id="A0A895Y972"/>
<proteinExistence type="predicted"/>
<dbReference type="RefSeq" id="WP_239676414.1">
    <property type="nucleotide sequence ID" value="NZ_CP070499.1"/>
</dbReference>
<reference evidence="2" key="1">
    <citation type="submission" date="2021-02" db="EMBL/GenBank/DDBJ databases">
        <title>Natrosporangium hydrolyticum gen. nov., sp. nov, a haloalkaliphilic actinobacterium from a soda solonchak soil.</title>
        <authorList>
            <person name="Sorokin D.Y."/>
            <person name="Khijniak T.V."/>
            <person name="Zakharycheva A.P."/>
            <person name="Boueva O.V."/>
            <person name="Ariskina E.V."/>
            <person name="Hahnke R.L."/>
            <person name="Bunk B."/>
            <person name="Sproer C."/>
            <person name="Schumann P."/>
            <person name="Evtushenko L.I."/>
            <person name="Kublanov I.V."/>
        </authorList>
    </citation>
    <scope>NUCLEOTIDE SEQUENCE</scope>
    <source>
        <strain evidence="2">DSM 106523</strain>
    </source>
</reference>
<name>A0A895Y972_9ACTN</name>
<evidence type="ECO:0000256" key="1">
    <source>
        <dbReference type="SAM" id="MobiDB-lite"/>
    </source>
</evidence>
<feature type="compositionally biased region" description="Pro residues" evidence="1">
    <location>
        <begin position="22"/>
        <end position="31"/>
    </location>
</feature>
<accession>A0A895Y972</accession>